<dbReference type="InterPro" id="IPR015943">
    <property type="entry name" value="WD40/YVTN_repeat-like_dom_sf"/>
</dbReference>
<dbReference type="CDD" id="cd00200">
    <property type="entry name" value="WD40"/>
    <property type="match status" value="2"/>
</dbReference>
<dbReference type="PANTHER" id="PTHR19879:SF9">
    <property type="entry name" value="TRANSCRIPTION INITIATION FACTOR TFIID SUBUNIT 5"/>
    <property type="match status" value="1"/>
</dbReference>
<dbReference type="Gene3D" id="2.130.10.10">
    <property type="entry name" value="YVTN repeat-like/Quinoprotein amine dehydrogenase"/>
    <property type="match status" value="5"/>
</dbReference>
<dbReference type="EMBL" id="ACJE01000019">
    <property type="protein sequence ID" value="EHA19835.1"/>
    <property type="molecule type" value="Genomic_DNA"/>
</dbReference>
<proteinExistence type="predicted"/>
<dbReference type="PRINTS" id="PR00320">
    <property type="entry name" value="GPROTEINBRPT"/>
</dbReference>
<feature type="repeat" description="WD" evidence="4">
    <location>
        <begin position="1029"/>
        <end position="1061"/>
    </location>
</feature>
<dbReference type="InterPro" id="IPR007111">
    <property type="entry name" value="NACHT_NTPase"/>
</dbReference>
<feature type="domain" description="NACHT" evidence="5">
    <location>
        <begin position="43"/>
        <end position="194"/>
    </location>
</feature>
<dbReference type="InterPro" id="IPR020472">
    <property type="entry name" value="WD40_PAC1"/>
</dbReference>
<feature type="non-terminal residue" evidence="6">
    <location>
        <position position="1"/>
    </location>
</feature>
<dbReference type="Gene3D" id="3.40.50.300">
    <property type="entry name" value="P-loop containing nucleotide triphosphate hydrolases"/>
    <property type="match status" value="1"/>
</dbReference>
<dbReference type="PROSITE" id="PS50082">
    <property type="entry name" value="WD_REPEATS_2"/>
    <property type="match status" value="11"/>
</dbReference>
<dbReference type="InterPro" id="IPR056153">
    <property type="entry name" value="Beta-prop_IFT122_1st"/>
</dbReference>
<feature type="repeat" description="WD" evidence="4">
    <location>
        <begin position="972"/>
        <end position="1013"/>
    </location>
</feature>
<dbReference type="OrthoDB" id="1577640at2759"/>
<feature type="repeat" description="WD" evidence="4">
    <location>
        <begin position="584"/>
        <end position="625"/>
    </location>
</feature>
<dbReference type="InterPro" id="IPR001680">
    <property type="entry name" value="WD40_rpt"/>
</dbReference>
<dbReference type="PROSITE" id="PS00678">
    <property type="entry name" value="WD_REPEATS_1"/>
    <property type="match status" value="5"/>
</dbReference>
<keyword evidence="2 4" id="KW-0853">WD repeat</keyword>
<feature type="repeat" description="WD" evidence="4">
    <location>
        <begin position="1062"/>
        <end position="1103"/>
    </location>
</feature>
<feature type="repeat" description="WD" evidence="4">
    <location>
        <begin position="626"/>
        <end position="667"/>
    </location>
</feature>
<dbReference type="PROSITE" id="PS50294">
    <property type="entry name" value="WD_REPEATS_REGION"/>
    <property type="match status" value="10"/>
</dbReference>
<comment type="caution">
    <text evidence="6">The sequence shown here is derived from an EMBL/GenBank/DDBJ whole genome shotgun (WGS) entry which is preliminary data.</text>
</comment>
<dbReference type="InterPro" id="IPR056884">
    <property type="entry name" value="NPHP3-like_N"/>
</dbReference>
<feature type="repeat" description="WD" evidence="4">
    <location>
        <begin position="794"/>
        <end position="835"/>
    </location>
</feature>
<feature type="repeat" description="WD" evidence="4">
    <location>
        <begin position="752"/>
        <end position="784"/>
    </location>
</feature>
<dbReference type="AlphaFoldDB" id="G3YAW9"/>
<dbReference type="STRING" id="380704.G3YAW9"/>
<dbReference type="InterPro" id="IPR027417">
    <property type="entry name" value="P-loop_NTPase"/>
</dbReference>
<evidence type="ECO:0000259" key="5">
    <source>
        <dbReference type="PROSITE" id="PS50837"/>
    </source>
</evidence>
<feature type="repeat" description="WD" evidence="4">
    <location>
        <begin position="668"/>
        <end position="709"/>
    </location>
</feature>
<dbReference type="Proteomes" id="UP000009038">
    <property type="component" value="Unassembled WGS sequence"/>
</dbReference>
<dbReference type="PROSITE" id="PS50837">
    <property type="entry name" value="NACHT"/>
    <property type="match status" value="1"/>
</dbReference>
<dbReference type="InterPro" id="IPR011047">
    <property type="entry name" value="Quinoprotein_ADH-like_sf"/>
</dbReference>
<evidence type="ECO:0000256" key="4">
    <source>
        <dbReference type="PROSITE-ProRule" id="PRU00221"/>
    </source>
</evidence>
<evidence type="ECO:0000256" key="1">
    <source>
        <dbReference type="ARBA" id="ARBA00019442"/>
    </source>
</evidence>
<dbReference type="SUPFAM" id="SSF50998">
    <property type="entry name" value="Quinoprotein alcohol dehydrogenase-like"/>
    <property type="match status" value="1"/>
</dbReference>
<dbReference type="PANTHER" id="PTHR19879">
    <property type="entry name" value="TRANSCRIPTION INITIATION FACTOR TFIID"/>
    <property type="match status" value="1"/>
</dbReference>
<dbReference type="SUPFAM" id="SSF50978">
    <property type="entry name" value="WD40 repeat-like"/>
    <property type="match status" value="1"/>
</dbReference>
<evidence type="ECO:0000313" key="6">
    <source>
        <dbReference type="EMBL" id="EHA19835.1"/>
    </source>
</evidence>
<reference evidence="6 7" key="1">
    <citation type="journal article" date="2011" name="Genome Res.">
        <title>Comparative genomics of citric-acid-producing Aspergillus niger ATCC 1015 versus enzyme-producing CBS 513.88.</title>
        <authorList>
            <person name="Andersen M.R."/>
            <person name="Salazar M.P."/>
            <person name="Schaap P.J."/>
            <person name="van de Vondervoort P.J."/>
            <person name="Culley D."/>
            <person name="Thykaer J."/>
            <person name="Frisvad J.C."/>
            <person name="Nielsen K.F."/>
            <person name="Albang R."/>
            <person name="Albermann K."/>
            <person name="Berka R.M."/>
            <person name="Braus G.H."/>
            <person name="Braus-Stromeyer S.A."/>
            <person name="Corrochano L.M."/>
            <person name="Dai Z."/>
            <person name="van Dijck P.W."/>
            <person name="Hofmann G."/>
            <person name="Lasure L.L."/>
            <person name="Magnuson J.K."/>
            <person name="Menke H."/>
            <person name="Meijer M."/>
            <person name="Meijer S.L."/>
            <person name="Nielsen J.B."/>
            <person name="Nielsen M.L."/>
            <person name="van Ooyen A.J."/>
            <person name="Pel H.J."/>
            <person name="Poulsen L."/>
            <person name="Samson R.A."/>
            <person name="Stam H."/>
            <person name="Tsang A."/>
            <person name="van den Brink J.M."/>
            <person name="Atkins A."/>
            <person name="Aerts A."/>
            <person name="Shapiro H."/>
            <person name="Pangilinan J."/>
            <person name="Salamov A."/>
            <person name="Lou Y."/>
            <person name="Lindquist E."/>
            <person name="Lucas S."/>
            <person name="Grimwood J."/>
            <person name="Grigoriev I.V."/>
            <person name="Kubicek C.P."/>
            <person name="Martinez D."/>
            <person name="van Peij N.N."/>
            <person name="Roubos J.A."/>
            <person name="Nielsen J."/>
            <person name="Baker S.E."/>
        </authorList>
    </citation>
    <scope>NUCLEOTIDE SEQUENCE [LARGE SCALE GENOMIC DNA]</scope>
    <source>
        <strain evidence="7">ATCC 1015 / CBS 113.46 / FGSC A1144 / LSHB Ac4 / NCTC 3858a / NRRL 328 / USDA 3528.7</strain>
    </source>
</reference>
<dbReference type="Pfam" id="PF24883">
    <property type="entry name" value="NPHP3_N"/>
    <property type="match status" value="1"/>
</dbReference>
<feature type="repeat" description="WD" evidence="4">
    <location>
        <begin position="930"/>
        <end position="971"/>
    </location>
</feature>
<name>G3YAW9_ASPNA</name>
<dbReference type="InterPro" id="IPR019775">
    <property type="entry name" value="WD40_repeat_CS"/>
</dbReference>
<gene>
    <name evidence="6" type="ORF">ASPNIDRAFT_129126</name>
</gene>
<dbReference type="Pfam" id="PF23381">
    <property type="entry name" value="Beta-prop_IFT122_1st"/>
    <property type="match status" value="1"/>
</dbReference>
<keyword evidence="3" id="KW-0677">Repeat</keyword>
<evidence type="ECO:0000256" key="2">
    <source>
        <dbReference type="ARBA" id="ARBA00022574"/>
    </source>
</evidence>
<evidence type="ECO:0000256" key="3">
    <source>
        <dbReference type="ARBA" id="ARBA00022737"/>
    </source>
</evidence>
<evidence type="ECO:0000313" key="7">
    <source>
        <dbReference type="Proteomes" id="UP000009038"/>
    </source>
</evidence>
<protein>
    <recommendedName>
        <fullName evidence="1">Intraflagellar transport protein 122 homolog</fullName>
    </recommendedName>
</protein>
<accession>G3YAW9</accession>
<feature type="non-terminal residue" evidence="6">
    <location>
        <position position="1202"/>
    </location>
</feature>
<dbReference type="SMART" id="SM00320">
    <property type="entry name" value="WD40"/>
    <property type="match status" value="12"/>
</dbReference>
<dbReference type="SUPFAM" id="SSF52540">
    <property type="entry name" value="P-loop containing nucleoside triphosphate hydrolases"/>
    <property type="match status" value="1"/>
</dbReference>
<feature type="repeat" description="WD" evidence="4">
    <location>
        <begin position="852"/>
        <end position="884"/>
    </location>
</feature>
<dbReference type="HOGENOM" id="CLU_000288_6_16_1"/>
<sequence length="1202" mass="133992">LPSVQEATFDSYENQHKDECLPGTRTDTLNEIREWAWSRHGKVIFWLNGLAGTGKSTISRTVAKSFSEAQSLGASFFFERGEGDRGNAKKVFPTIARQLAITNPQLVPILHQAVYDNPGIMAKAMREQFEKLLIQPLQHLKPSNVTVKTVIIVLDALDECEGDNDIRLIIQLLPQFRSIAGLRLRVLVTSRPDSPIRLGFSKISMDDYQDSILHDIPIEVIKHDISLFFDYRLAKIREERPLPANWPSDRDTQRLIALSIPLFIFAATVCRIFEDLTWEPIESLSEILTHQTNLSQLDITYLPILDRLLNRQHEKQREKLVLEFHKVIGAIMILESPLSISSLSELLCVSKGLIHSRLSSLHSVIRVPGNESIPIRLFHLSFRDFLLDPETRKKNPLGVNKTETHEMLIRHCLSVFQSLKRNICSLPSEGTERVEVDRHTIDTYIPLELQYACRYWTHHLVQCAEPARMEHDTLSFLRKHFLHWVEAMGLLGFTSEILGMLTRLQGATWSNGPSPILDFLHDARRFILKNRQIIDQAPLQIYCAGLIFVPRKTIIHTEFANEVPTWICQFPIVKDNWDAELQTLEGHSDSVQSVAFSPDGHLLASGSEDQTVLLWDPESGILQQTLEGHSASVQSVAFSPDGHLLASGSEDQTVRLWEPESGILQRTLEGHSASVQSVAFSPDGHLLASGSEDQTVRLWDTATGMLQQTLEGHSASVQSVAFSPDGHLLASGSRDQTVRLWDPVTGILQRILKGHSESVQSVAFSPDSHILASGSEDQSVQLWNPVTGILQKSLAEDSSSILSVTFSSDGYLLASGSDDWYVYVWDLATGTLQQTVDGHMSSGFRGSGASDAVAFTPDGKTLASCSADETIRLWDLTASEVTQNHNSDSFEPPPQIMTFSPDGLFLASGSYESPVVRIWNVTEGTIAWTLDEHSAAIESLAFSPDNRILVTCSADNSACLWDLTTRTLLHTIDSHSESVNSVAFSPNGQLLASCSDDDTVCIWDFATYTLQQTLIACPHSGDSIGGYKSVTFSPDGKLLASGTYSGLLCVWDLVTGAIYRTINAHLDTIEYLAFDPDSQLLASCSSDDTMRLWALEEYALVQIWDIEWDGDSCGFSHYFEFFHDDLSIHGNSAAFVVERGSDRQMLLSRSGNLDISFETERWVKLRGKRKLWLPVEYKPNCFRINGDTLAIGLTSGEVSFIR</sequence>
<dbReference type="Pfam" id="PF00400">
    <property type="entry name" value="WD40"/>
    <property type="match status" value="7"/>
</dbReference>
<feature type="repeat" description="WD" evidence="4">
    <location>
        <begin position="710"/>
        <end position="742"/>
    </location>
</feature>
<dbReference type="InterPro" id="IPR036322">
    <property type="entry name" value="WD40_repeat_dom_sf"/>
</dbReference>
<organism evidence="6 7">
    <name type="scientific">Aspergillus niger (strain ATCC 1015 / CBS 113.46 / FGSC A1144 / LSHB Ac4 / NCTC 3858a / NRRL 328 / USDA 3528.7)</name>
    <dbReference type="NCBI Taxonomy" id="380704"/>
    <lineage>
        <taxon>Eukaryota</taxon>
        <taxon>Fungi</taxon>
        <taxon>Dikarya</taxon>
        <taxon>Ascomycota</taxon>
        <taxon>Pezizomycotina</taxon>
        <taxon>Eurotiomycetes</taxon>
        <taxon>Eurotiomycetidae</taxon>
        <taxon>Eurotiales</taxon>
        <taxon>Aspergillaceae</taxon>
        <taxon>Aspergillus</taxon>
        <taxon>Aspergillus subgen. Circumdati</taxon>
    </lineage>
</organism>